<evidence type="ECO:0000313" key="8">
    <source>
        <dbReference type="Proteomes" id="UP001595528"/>
    </source>
</evidence>
<dbReference type="InterPro" id="IPR016215">
    <property type="entry name" value="NTA_MOA"/>
</dbReference>
<dbReference type="InterPro" id="IPR036661">
    <property type="entry name" value="Luciferase-like_sf"/>
</dbReference>
<comment type="similarity">
    <text evidence="5">Belongs to the NtaA/SnaA/DszA monooxygenase family.</text>
</comment>
<dbReference type="EMBL" id="JBHRTR010000028">
    <property type="protein sequence ID" value="MFC3228540.1"/>
    <property type="molecule type" value="Genomic_DNA"/>
</dbReference>
<keyword evidence="2" id="KW-0288">FMN</keyword>
<dbReference type="InterPro" id="IPR011251">
    <property type="entry name" value="Luciferase-like_dom"/>
</dbReference>
<comment type="caution">
    <text evidence="7">The sequence shown here is derived from an EMBL/GenBank/DDBJ whole genome shotgun (WGS) entry which is preliminary data.</text>
</comment>
<evidence type="ECO:0000256" key="3">
    <source>
        <dbReference type="ARBA" id="ARBA00023002"/>
    </source>
</evidence>
<dbReference type="RefSeq" id="WP_379901748.1">
    <property type="nucleotide sequence ID" value="NZ_JBHRTR010000028.1"/>
</dbReference>
<dbReference type="GO" id="GO:0004497">
    <property type="term" value="F:monooxygenase activity"/>
    <property type="evidence" value="ECO:0007669"/>
    <property type="project" value="UniProtKB-KW"/>
</dbReference>
<organism evidence="7 8">
    <name type="scientific">Marinibaculum pumilum</name>
    <dbReference type="NCBI Taxonomy" id="1766165"/>
    <lineage>
        <taxon>Bacteria</taxon>
        <taxon>Pseudomonadati</taxon>
        <taxon>Pseudomonadota</taxon>
        <taxon>Alphaproteobacteria</taxon>
        <taxon>Rhodospirillales</taxon>
        <taxon>Rhodospirillaceae</taxon>
        <taxon>Marinibaculum</taxon>
    </lineage>
</organism>
<feature type="domain" description="Luciferase-like" evidence="6">
    <location>
        <begin position="37"/>
        <end position="390"/>
    </location>
</feature>
<dbReference type="Proteomes" id="UP001595528">
    <property type="component" value="Unassembled WGS sequence"/>
</dbReference>
<proteinExistence type="inferred from homology"/>
<dbReference type="NCBIfam" id="TIGR03860">
    <property type="entry name" value="FMN_nitrolo"/>
    <property type="match status" value="1"/>
</dbReference>
<accession>A0ABV7L2A1</accession>
<dbReference type="SUPFAM" id="SSF51679">
    <property type="entry name" value="Bacterial luciferase-like"/>
    <property type="match status" value="1"/>
</dbReference>
<dbReference type="EC" id="1.14.-.-" evidence="7"/>
<keyword evidence="8" id="KW-1185">Reference proteome</keyword>
<keyword evidence="1" id="KW-0285">Flavoprotein</keyword>
<name>A0ABV7L2A1_9PROT</name>
<dbReference type="Pfam" id="PF00296">
    <property type="entry name" value="Bac_luciferase"/>
    <property type="match status" value="1"/>
</dbReference>
<evidence type="ECO:0000256" key="4">
    <source>
        <dbReference type="ARBA" id="ARBA00023033"/>
    </source>
</evidence>
<dbReference type="PANTHER" id="PTHR30011:SF16">
    <property type="entry name" value="C2H2 FINGER DOMAIN TRANSCRIPTION FACTOR (EUROFUNG)-RELATED"/>
    <property type="match status" value="1"/>
</dbReference>
<evidence type="ECO:0000256" key="5">
    <source>
        <dbReference type="ARBA" id="ARBA00033748"/>
    </source>
</evidence>
<dbReference type="InterPro" id="IPR051260">
    <property type="entry name" value="Diverse_substr_monoxygenases"/>
</dbReference>
<dbReference type="PANTHER" id="PTHR30011">
    <property type="entry name" value="ALKANESULFONATE MONOOXYGENASE-RELATED"/>
    <property type="match status" value="1"/>
</dbReference>
<dbReference type="PIRSF" id="PIRSF000337">
    <property type="entry name" value="NTA_MOA"/>
    <property type="match status" value="1"/>
</dbReference>
<protein>
    <submittedName>
        <fullName evidence="7">NtaA/DmoA family FMN-dependent monooxygenase</fullName>
        <ecNumber evidence="7">1.14.-.-</ecNumber>
    </submittedName>
</protein>
<evidence type="ECO:0000256" key="2">
    <source>
        <dbReference type="ARBA" id="ARBA00022643"/>
    </source>
</evidence>
<reference evidence="8" key="1">
    <citation type="journal article" date="2019" name="Int. J. Syst. Evol. Microbiol.">
        <title>The Global Catalogue of Microorganisms (GCM) 10K type strain sequencing project: providing services to taxonomists for standard genome sequencing and annotation.</title>
        <authorList>
            <consortium name="The Broad Institute Genomics Platform"/>
            <consortium name="The Broad Institute Genome Sequencing Center for Infectious Disease"/>
            <person name="Wu L."/>
            <person name="Ma J."/>
        </authorList>
    </citation>
    <scope>NUCLEOTIDE SEQUENCE [LARGE SCALE GENOMIC DNA]</scope>
    <source>
        <strain evidence="8">KCTC 42964</strain>
    </source>
</reference>
<evidence type="ECO:0000313" key="7">
    <source>
        <dbReference type="EMBL" id="MFC3228540.1"/>
    </source>
</evidence>
<keyword evidence="3 7" id="KW-0560">Oxidoreductase</keyword>
<keyword evidence="4 7" id="KW-0503">Monooxygenase</keyword>
<evidence type="ECO:0000256" key="1">
    <source>
        <dbReference type="ARBA" id="ARBA00022630"/>
    </source>
</evidence>
<dbReference type="Gene3D" id="3.20.20.30">
    <property type="entry name" value="Luciferase-like domain"/>
    <property type="match status" value="1"/>
</dbReference>
<sequence>MSRKMHLAFILGHGPSQHSVAAWTLPRAYRGFTYAQPAFWEDLGRTLERGCIDMLFFADVYGVYDVFEGRPDAAIRYGIQFPLHDPAPLVPLITRATRGLGVGISVSTTYLPPYYTARLFSTLDHLTEGRVAWNVVASYGRSAAAQFSMAQELSKEERYARAEEYMQVCYQLWDSWDPDALVMDREAKVFADPAKVRKIHHQGRYFQVEGPLDVAPSPQGRPVIIQAGASGPGMAFAGRHAEIHFATSASLDGMRRYRAEVAQTVAQAGRDPADVRVLWATSIHVGETEAEARAKEAALRDAVPPEGGLALMSGHFGVDFSAVPPDRPLEELGLQETPGMQGVANMLLRDFPGLTLAEVARIYGNGMGGLRVVGSAAQVADRLEEAFEAGGGDGFMFRCGELPGSVTDVVELLVPELQRRGRFRTAYAGETLRQTLTED</sequence>
<evidence type="ECO:0000259" key="6">
    <source>
        <dbReference type="Pfam" id="PF00296"/>
    </source>
</evidence>
<gene>
    <name evidence="7" type="ORF">ACFOGJ_14945</name>
</gene>